<evidence type="ECO:0000259" key="8">
    <source>
        <dbReference type="PROSITE" id="PS50887"/>
    </source>
</evidence>
<gene>
    <name evidence="9" type="ORF">J057_19220</name>
</gene>
<comment type="caution">
    <text evidence="9">The sequence shown here is derived from an EMBL/GenBank/DDBJ whole genome shotgun (WGS) entry which is preliminary data.</text>
</comment>
<dbReference type="Gene3D" id="6.10.340.10">
    <property type="match status" value="1"/>
</dbReference>
<dbReference type="SMART" id="SM00267">
    <property type="entry name" value="GGDEF"/>
    <property type="match status" value="1"/>
</dbReference>
<dbReference type="SUPFAM" id="SSF55073">
    <property type="entry name" value="Nucleotide cyclase"/>
    <property type="match status" value="1"/>
</dbReference>
<dbReference type="InterPro" id="IPR029787">
    <property type="entry name" value="Nucleotide_cyclase"/>
</dbReference>
<dbReference type="GO" id="GO:0052621">
    <property type="term" value="F:diguanylate cyclase activity"/>
    <property type="evidence" value="ECO:0007669"/>
    <property type="project" value="UniProtKB-EC"/>
</dbReference>
<reference evidence="9 10" key="1">
    <citation type="journal article" date="2013" name="Genome Announc.">
        <title>Genome Sequence of the Polycyclic Aromatic Hydrocarbon-Degrading Bacterium Strain Marinobacter nanhaiticus D15-8WT.</title>
        <authorList>
            <person name="Cui Z."/>
            <person name="Gao W."/>
            <person name="Li Q."/>
            <person name="Xu G."/>
            <person name="Zheng L."/>
        </authorList>
    </citation>
    <scope>NUCLEOTIDE SEQUENCE [LARGE SCALE GENOMIC DNA]</scope>
    <source>
        <strain evidence="9 10">D15-8W</strain>
    </source>
</reference>
<dbReference type="PROSITE" id="PS50885">
    <property type="entry name" value="HAMP"/>
    <property type="match status" value="1"/>
</dbReference>
<dbReference type="CDD" id="cd12914">
    <property type="entry name" value="PDC1_DGC_like"/>
    <property type="match status" value="1"/>
</dbReference>
<dbReference type="PROSITE" id="PS50887">
    <property type="entry name" value="GGDEF"/>
    <property type="match status" value="1"/>
</dbReference>
<evidence type="ECO:0000313" key="10">
    <source>
        <dbReference type="Proteomes" id="UP000013165"/>
    </source>
</evidence>
<dbReference type="PANTHER" id="PTHR45138">
    <property type="entry name" value="REGULATORY COMPONENTS OF SENSORY TRANSDUCTION SYSTEM"/>
    <property type="match status" value="1"/>
</dbReference>
<dbReference type="InterPro" id="IPR043128">
    <property type="entry name" value="Rev_trsase/Diguanyl_cyclase"/>
</dbReference>
<dbReference type="Gene3D" id="3.30.450.20">
    <property type="entry name" value="PAS domain"/>
    <property type="match status" value="1"/>
</dbReference>
<dbReference type="eggNOG" id="COG3706">
    <property type="taxonomic scope" value="Bacteria"/>
</dbReference>
<evidence type="ECO:0000259" key="7">
    <source>
        <dbReference type="PROSITE" id="PS50885"/>
    </source>
</evidence>
<dbReference type="GO" id="GO:0005886">
    <property type="term" value="C:plasma membrane"/>
    <property type="evidence" value="ECO:0007669"/>
    <property type="project" value="TreeGrafter"/>
</dbReference>
<dbReference type="GO" id="GO:1902201">
    <property type="term" value="P:negative regulation of bacterial-type flagellum-dependent cell motility"/>
    <property type="evidence" value="ECO:0007669"/>
    <property type="project" value="TreeGrafter"/>
</dbReference>
<dbReference type="FunFam" id="3.30.70.270:FF:000001">
    <property type="entry name" value="Diguanylate cyclase domain protein"/>
    <property type="match status" value="1"/>
</dbReference>
<feature type="domain" description="GGDEF" evidence="8">
    <location>
        <begin position="476"/>
        <end position="610"/>
    </location>
</feature>
<dbReference type="InterPro" id="IPR003660">
    <property type="entry name" value="HAMP_dom"/>
</dbReference>
<dbReference type="InterPro" id="IPR000160">
    <property type="entry name" value="GGDEF_dom"/>
</dbReference>
<dbReference type="Gene3D" id="3.30.70.270">
    <property type="match status" value="1"/>
</dbReference>
<feature type="region of interest" description="Disordered" evidence="5">
    <location>
        <begin position="603"/>
        <end position="628"/>
    </location>
</feature>
<evidence type="ECO:0000256" key="3">
    <source>
        <dbReference type="ARBA" id="ARBA00034247"/>
    </source>
</evidence>
<keyword evidence="6" id="KW-0812">Transmembrane</keyword>
<dbReference type="InterPro" id="IPR050469">
    <property type="entry name" value="Diguanylate_Cyclase"/>
</dbReference>
<name>N6WXN3_9GAMM</name>
<keyword evidence="4" id="KW-0175">Coiled coil</keyword>
<dbReference type="AlphaFoldDB" id="N6WXN3"/>
<evidence type="ECO:0000256" key="5">
    <source>
        <dbReference type="SAM" id="MobiDB-lite"/>
    </source>
</evidence>
<protein>
    <recommendedName>
        <fullName evidence="2">diguanylate cyclase</fullName>
        <ecNumber evidence="2">2.7.7.65</ecNumber>
    </recommendedName>
</protein>
<dbReference type="Proteomes" id="UP000013165">
    <property type="component" value="Unassembled WGS sequence"/>
</dbReference>
<evidence type="ECO:0000256" key="2">
    <source>
        <dbReference type="ARBA" id="ARBA00012528"/>
    </source>
</evidence>
<comment type="catalytic activity">
    <reaction evidence="3">
        <text>2 GTP = 3',3'-c-di-GMP + 2 diphosphate</text>
        <dbReference type="Rhea" id="RHEA:24898"/>
        <dbReference type="ChEBI" id="CHEBI:33019"/>
        <dbReference type="ChEBI" id="CHEBI:37565"/>
        <dbReference type="ChEBI" id="CHEBI:58805"/>
        <dbReference type="EC" id="2.7.7.65"/>
    </reaction>
</comment>
<sequence length="628" mass="69818">MDWTGTNSGEVVRMNDSLKRVQVPTIKNNLKTRLTLAFGLLTVTLTLLVVAYAQDIAVRELRERVGVNLQEVSQQVRDKLEMGLEERYLDLTVASSILAPEIEVGSFDGVQAMVNALHMTFEDYAWIGFAALDGDVLVSTGDMLEGINVAHRPWFKAARSEPYLGDVHRASLLDAILNADGGETLRFVDVAVPVRSADSGEVLGVLGAHLDWEWARKLESAMLSPLENRLDADLLVVGQDSTVLLGPRGLEETLLHTRSVRQALSGRSGYGVEIWSDGVRYLIGYSQTRDSPNFEGLGWAVLVRKPVASAFEPAQHIRNGIIIAGLVAAALFCLLAWLTARRVSRPLLEMTREAEAIEIGARHSDIAVRDDFEEVSVLSRAFNRMVRGLRSKESELLKLNITLEERVASRTEDLESANRALREEIATRETLRAERERMIRQLKDLANTDVLTGISNRRHFFEEGERVLKRVERRHTKAAVILFDVDHFKRINDTYGHGVGDEALKHLVEIAKRATRDIDLLARIGGEEFALLLEDETGENAGDIAERLRSMVETTPLALPDKEIHMTISLGIARIGECEVPTLDLLLAHADRALYRAKERGRNRIEQASTCGPDPVSEDGRGKKKPLG</sequence>
<evidence type="ECO:0000313" key="9">
    <source>
        <dbReference type="EMBL" id="ENO13558.2"/>
    </source>
</evidence>
<organism evidence="9 10">
    <name type="scientific">Marinobacter nanhaiticus D15-8W</name>
    <dbReference type="NCBI Taxonomy" id="626887"/>
    <lineage>
        <taxon>Bacteria</taxon>
        <taxon>Pseudomonadati</taxon>
        <taxon>Pseudomonadota</taxon>
        <taxon>Gammaproteobacteria</taxon>
        <taxon>Pseudomonadales</taxon>
        <taxon>Marinobacteraceae</taxon>
        <taxon>Marinobacter</taxon>
    </lineage>
</organism>
<dbReference type="PANTHER" id="PTHR45138:SF9">
    <property type="entry name" value="DIGUANYLATE CYCLASE DGCM-RELATED"/>
    <property type="match status" value="1"/>
</dbReference>
<keyword evidence="6" id="KW-0472">Membrane</keyword>
<dbReference type="SUPFAM" id="SSF158472">
    <property type="entry name" value="HAMP domain-like"/>
    <property type="match status" value="1"/>
</dbReference>
<evidence type="ECO:0000256" key="6">
    <source>
        <dbReference type="SAM" id="Phobius"/>
    </source>
</evidence>
<feature type="coiled-coil region" evidence="4">
    <location>
        <begin position="414"/>
        <end position="448"/>
    </location>
</feature>
<evidence type="ECO:0000256" key="1">
    <source>
        <dbReference type="ARBA" id="ARBA00001946"/>
    </source>
</evidence>
<evidence type="ECO:0000256" key="4">
    <source>
        <dbReference type="SAM" id="Coils"/>
    </source>
</evidence>
<feature type="domain" description="HAMP" evidence="7">
    <location>
        <begin position="341"/>
        <end position="394"/>
    </location>
</feature>
<feature type="transmembrane region" description="Helical" evidence="6">
    <location>
        <begin position="321"/>
        <end position="340"/>
    </location>
</feature>
<dbReference type="HOGENOM" id="CLU_000445_134_0_6"/>
<comment type="cofactor">
    <cofactor evidence="1">
        <name>Mg(2+)</name>
        <dbReference type="ChEBI" id="CHEBI:18420"/>
    </cofactor>
</comment>
<dbReference type="PATRIC" id="fig|626887.3.peg.3839"/>
<feature type="transmembrane region" description="Helical" evidence="6">
    <location>
        <begin position="34"/>
        <end position="53"/>
    </location>
</feature>
<dbReference type="GO" id="GO:0007165">
    <property type="term" value="P:signal transduction"/>
    <property type="evidence" value="ECO:0007669"/>
    <property type="project" value="InterPro"/>
</dbReference>
<accession>N6WXN3</accession>
<dbReference type="NCBIfam" id="TIGR00254">
    <property type="entry name" value="GGDEF"/>
    <property type="match status" value="1"/>
</dbReference>
<dbReference type="STRING" id="626887.J057_19220"/>
<dbReference type="GO" id="GO:0043709">
    <property type="term" value="P:cell adhesion involved in single-species biofilm formation"/>
    <property type="evidence" value="ECO:0007669"/>
    <property type="project" value="TreeGrafter"/>
</dbReference>
<dbReference type="EC" id="2.7.7.65" evidence="2"/>
<dbReference type="EMBL" id="APLQ01000014">
    <property type="protein sequence ID" value="ENO13558.2"/>
    <property type="molecule type" value="Genomic_DNA"/>
</dbReference>
<keyword evidence="10" id="KW-1185">Reference proteome</keyword>
<dbReference type="Pfam" id="PF00990">
    <property type="entry name" value="GGDEF"/>
    <property type="match status" value="1"/>
</dbReference>
<dbReference type="OrthoDB" id="9812260at2"/>
<proteinExistence type="predicted"/>
<keyword evidence="6" id="KW-1133">Transmembrane helix</keyword>
<dbReference type="CDD" id="cd01949">
    <property type="entry name" value="GGDEF"/>
    <property type="match status" value="1"/>
</dbReference>
<dbReference type="SMART" id="SM00304">
    <property type="entry name" value="HAMP"/>
    <property type="match status" value="1"/>
</dbReference>